<gene>
    <name evidence="1" type="ORF">SAMN00808754_2691</name>
</gene>
<dbReference type="AlphaFoldDB" id="A0A1W1W0A8"/>
<dbReference type="Pfam" id="PF02597">
    <property type="entry name" value="ThiS"/>
    <property type="match status" value="1"/>
</dbReference>
<accession>A0A1W1W0A8</accession>
<sequence>MKVKVKLLGILSFRYPALSKFQYIELEERKTIKDLRERLGLSGEVCFVSVNGKVVGEGHELEEGDEVIFIPAASGG</sequence>
<dbReference type="OrthoDB" id="9801945at2"/>
<protein>
    <submittedName>
        <fullName evidence="1">Molybdopterin synthase sulfur carrier subunit</fullName>
    </submittedName>
</protein>
<dbReference type="SUPFAM" id="SSF54285">
    <property type="entry name" value="MoaD/ThiS"/>
    <property type="match status" value="1"/>
</dbReference>
<dbReference type="RefSeq" id="WP_084666405.1">
    <property type="nucleotide sequence ID" value="NZ_LT838272.1"/>
</dbReference>
<dbReference type="InterPro" id="IPR003749">
    <property type="entry name" value="ThiS/MoaD-like"/>
</dbReference>
<proteinExistence type="predicted"/>
<evidence type="ECO:0000313" key="1">
    <source>
        <dbReference type="EMBL" id="SMB99028.1"/>
    </source>
</evidence>
<reference evidence="1 2" key="1">
    <citation type="submission" date="2017-04" db="EMBL/GenBank/DDBJ databases">
        <authorList>
            <person name="Afonso C.L."/>
            <person name="Miller P.J."/>
            <person name="Scott M.A."/>
            <person name="Spackman E."/>
            <person name="Goraichik I."/>
            <person name="Dimitrov K.M."/>
            <person name="Suarez D.L."/>
            <person name="Swayne D.E."/>
        </authorList>
    </citation>
    <scope>NUCLEOTIDE SEQUENCE [LARGE SCALE GENOMIC DNA]</scope>
    <source>
        <strain evidence="1 2">ToBE</strain>
    </source>
</reference>
<evidence type="ECO:0000313" key="2">
    <source>
        <dbReference type="Proteomes" id="UP000192569"/>
    </source>
</evidence>
<name>A0A1W1W0A8_9FIRM</name>
<keyword evidence="2" id="KW-1185">Reference proteome</keyword>
<dbReference type="Proteomes" id="UP000192569">
    <property type="component" value="Chromosome I"/>
</dbReference>
<dbReference type="STRING" id="698762.SAMN00808754_2691"/>
<organism evidence="1 2">
    <name type="scientific">Thermanaeromonas toyohensis ToBE</name>
    <dbReference type="NCBI Taxonomy" id="698762"/>
    <lineage>
        <taxon>Bacteria</taxon>
        <taxon>Bacillati</taxon>
        <taxon>Bacillota</taxon>
        <taxon>Clostridia</taxon>
        <taxon>Neomoorellales</taxon>
        <taxon>Neomoorellaceae</taxon>
        <taxon>Thermanaeromonas</taxon>
    </lineage>
</organism>
<dbReference type="EMBL" id="LT838272">
    <property type="protein sequence ID" value="SMB99028.1"/>
    <property type="molecule type" value="Genomic_DNA"/>
</dbReference>
<dbReference type="InterPro" id="IPR016155">
    <property type="entry name" value="Mopterin_synth/thiamin_S_b"/>
</dbReference>
<dbReference type="InterPro" id="IPR012675">
    <property type="entry name" value="Beta-grasp_dom_sf"/>
</dbReference>
<dbReference type="Gene3D" id="3.10.20.30">
    <property type="match status" value="1"/>
</dbReference>